<keyword evidence="4 10" id="KW-1133">Transmembrane helix</keyword>
<protein>
    <recommendedName>
        <fullName evidence="15">Chemotaxis protein</fullName>
    </recommendedName>
</protein>
<dbReference type="PANTHER" id="PTHR32089">
    <property type="entry name" value="METHYL-ACCEPTING CHEMOTAXIS PROTEIN MCPB"/>
    <property type="match status" value="1"/>
</dbReference>
<feature type="domain" description="HAMP" evidence="12">
    <location>
        <begin position="206"/>
        <end position="258"/>
    </location>
</feature>
<dbReference type="Pfam" id="PF00015">
    <property type="entry name" value="MCPsignal"/>
    <property type="match status" value="1"/>
</dbReference>
<dbReference type="RefSeq" id="WP_068902654.1">
    <property type="nucleotide sequence ID" value="NZ_JBHUIF010000024.1"/>
</dbReference>
<keyword evidence="9" id="KW-0175">Coiled coil</keyword>
<evidence type="ECO:0000256" key="1">
    <source>
        <dbReference type="ARBA" id="ARBA00004651"/>
    </source>
</evidence>
<dbReference type="Gene3D" id="1.10.287.950">
    <property type="entry name" value="Methyl-accepting chemotaxis protein"/>
    <property type="match status" value="1"/>
</dbReference>
<evidence type="ECO:0000313" key="13">
    <source>
        <dbReference type="EMBL" id="ODA32902.1"/>
    </source>
</evidence>
<dbReference type="GO" id="GO:0007165">
    <property type="term" value="P:signal transduction"/>
    <property type="evidence" value="ECO:0007669"/>
    <property type="project" value="UniProtKB-KW"/>
</dbReference>
<dbReference type="InterPro" id="IPR004090">
    <property type="entry name" value="Chemotax_Me-accpt_rcpt"/>
</dbReference>
<evidence type="ECO:0000256" key="2">
    <source>
        <dbReference type="ARBA" id="ARBA00022475"/>
    </source>
</evidence>
<comment type="caution">
    <text evidence="13">The sequence shown here is derived from an EMBL/GenBank/DDBJ whole genome shotgun (WGS) entry which is preliminary data.</text>
</comment>
<evidence type="ECO:0000256" key="6">
    <source>
        <dbReference type="ARBA" id="ARBA00023224"/>
    </source>
</evidence>
<dbReference type="Gene3D" id="3.30.450.20">
    <property type="entry name" value="PAS domain"/>
    <property type="match status" value="1"/>
</dbReference>
<evidence type="ECO:0000256" key="5">
    <source>
        <dbReference type="ARBA" id="ARBA00023136"/>
    </source>
</evidence>
<feature type="coiled-coil region" evidence="9">
    <location>
        <begin position="453"/>
        <end position="483"/>
    </location>
</feature>
<dbReference type="OrthoDB" id="2489132at2"/>
<feature type="domain" description="Methyl-accepting transducer" evidence="11">
    <location>
        <begin position="263"/>
        <end position="499"/>
    </location>
</feature>
<dbReference type="SUPFAM" id="SSF58104">
    <property type="entry name" value="Methyl-accepting chemotaxis protein (MCP) signaling domain"/>
    <property type="match status" value="1"/>
</dbReference>
<keyword evidence="5 10" id="KW-0472">Membrane</keyword>
<dbReference type="InterPro" id="IPR033480">
    <property type="entry name" value="sCache_2"/>
</dbReference>
<evidence type="ECO:0000256" key="8">
    <source>
        <dbReference type="PROSITE-ProRule" id="PRU00284"/>
    </source>
</evidence>
<evidence type="ECO:0008006" key="15">
    <source>
        <dbReference type="Google" id="ProtNLM"/>
    </source>
</evidence>
<dbReference type="AlphaFoldDB" id="A0A1C3EI31"/>
<dbReference type="PRINTS" id="PR00260">
    <property type="entry name" value="CHEMTRNSDUCR"/>
</dbReference>
<evidence type="ECO:0000259" key="11">
    <source>
        <dbReference type="PROSITE" id="PS50111"/>
    </source>
</evidence>
<dbReference type="Proteomes" id="UP000094936">
    <property type="component" value="Unassembled WGS sequence"/>
</dbReference>
<proteinExistence type="inferred from homology"/>
<sequence>MQYINNLAVKKKLLLLVLLSVLSMVTLTSYNSMTMYHDLVAERKAQLKDKLDVAVGMLEQEYRESSSEEQREKALAKLHKIRFSDNGYFFAVDDKNIMLAGSQKWLNRDFSTFRDAANKPVLADFREAVRATGEGFSSYTFFNPATQTDSEKISALKYFSPWSIMLGTGIYVDDIVSTVWANTAELALFTFLVTALLVAIALWLTQRLLNSIGAIQVAIAGVARGDLTVQAQVMSKDELGMMANDLNDATAELKNLVLSINRTLTQLDSESDSMTELANYSTNGIQSQSQELDSVASAMEEMSSAITVVEASTQTTSENTQRSTTLVRDAERSLMKSVTKFEEINTDVNDAEENIRQLAASSDQISDVVTVINDISEQTNLLALNAAIEAARAGDAGRGFAVVAAEVRKLAHSTKESTTQINAIIETLQERAQSAARIMMRGTEKTAQSLDQVRDTQNQLASLASLIAELEQMNSEVAASTSQQVIAAQDVARNVVNVNDVSHDNLGACENTLALSDRIKSLSAKSKTKLERFTV</sequence>
<evidence type="ECO:0000256" key="10">
    <source>
        <dbReference type="SAM" id="Phobius"/>
    </source>
</evidence>
<evidence type="ECO:0000259" key="12">
    <source>
        <dbReference type="PROSITE" id="PS50885"/>
    </source>
</evidence>
<dbReference type="CDD" id="cd11386">
    <property type="entry name" value="MCP_signal"/>
    <property type="match status" value="1"/>
</dbReference>
<comment type="similarity">
    <text evidence="7">Belongs to the methyl-accepting chemotaxis (MCP) protein family.</text>
</comment>
<reference evidence="13 14" key="1">
    <citation type="submission" date="2016-05" db="EMBL/GenBank/DDBJ databases">
        <title>Genomic Taxonomy of the Vibrionaceae.</title>
        <authorList>
            <person name="Gomez-Gil B."/>
            <person name="Enciso-Ibarra J."/>
        </authorList>
    </citation>
    <scope>NUCLEOTIDE SEQUENCE [LARGE SCALE GENOMIC DNA]</scope>
    <source>
        <strain evidence="13 14">CAIM 1920</strain>
    </source>
</reference>
<keyword evidence="3 10" id="KW-0812">Transmembrane</keyword>
<comment type="subcellular location">
    <subcellularLocation>
        <location evidence="1">Cell membrane</location>
        <topology evidence="1">Multi-pass membrane protein</topology>
    </subcellularLocation>
</comment>
<organism evidence="13 14">
    <name type="scientific">Veronia pacifica</name>
    <dbReference type="NCBI Taxonomy" id="1080227"/>
    <lineage>
        <taxon>Bacteria</taxon>
        <taxon>Pseudomonadati</taxon>
        <taxon>Pseudomonadota</taxon>
        <taxon>Gammaproteobacteria</taxon>
        <taxon>Vibrionales</taxon>
        <taxon>Vibrionaceae</taxon>
        <taxon>Veronia</taxon>
    </lineage>
</organism>
<dbReference type="SMART" id="SM00304">
    <property type="entry name" value="HAMP"/>
    <property type="match status" value="1"/>
</dbReference>
<dbReference type="PROSITE" id="PS50885">
    <property type="entry name" value="HAMP"/>
    <property type="match status" value="1"/>
</dbReference>
<dbReference type="GO" id="GO:0005886">
    <property type="term" value="C:plasma membrane"/>
    <property type="evidence" value="ECO:0007669"/>
    <property type="project" value="UniProtKB-SubCell"/>
</dbReference>
<dbReference type="GO" id="GO:0004888">
    <property type="term" value="F:transmembrane signaling receptor activity"/>
    <property type="evidence" value="ECO:0007669"/>
    <property type="project" value="InterPro"/>
</dbReference>
<keyword evidence="6 8" id="KW-0807">Transducer</keyword>
<keyword evidence="2" id="KW-1003">Cell membrane</keyword>
<evidence type="ECO:0000256" key="3">
    <source>
        <dbReference type="ARBA" id="ARBA00022692"/>
    </source>
</evidence>
<feature type="transmembrane region" description="Helical" evidence="10">
    <location>
        <begin position="186"/>
        <end position="204"/>
    </location>
</feature>
<dbReference type="InterPro" id="IPR003660">
    <property type="entry name" value="HAMP_dom"/>
</dbReference>
<dbReference type="PROSITE" id="PS50111">
    <property type="entry name" value="CHEMOTAXIS_TRANSDUC_2"/>
    <property type="match status" value="1"/>
</dbReference>
<gene>
    <name evidence="13" type="ORF">A8L45_12255</name>
</gene>
<dbReference type="PANTHER" id="PTHR32089:SF120">
    <property type="entry name" value="METHYL-ACCEPTING CHEMOTAXIS PROTEIN TLPQ"/>
    <property type="match status" value="1"/>
</dbReference>
<dbReference type="InterPro" id="IPR004089">
    <property type="entry name" value="MCPsignal_dom"/>
</dbReference>
<dbReference type="CDD" id="cd06225">
    <property type="entry name" value="HAMP"/>
    <property type="match status" value="1"/>
</dbReference>
<dbReference type="Pfam" id="PF17200">
    <property type="entry name" value="sCache_2"/>
    <property type="match status" value="1"/>
</dbReference>
<evidence type="ECO:0000313" key="14">
    <source>
        <dbReference type="Proteomes" id="UP000094936"/>
    </source>
</evidence>
<evidence type="ECO:0000256" key="4">
    <source>
        <dbReference type="ARBA" id="ARBA00022989"/>
    </source>
</evidence>
<dbReference type="EMBL" id="LYBM01000021">
    <property type="protein sequence ID" value="ODA32902.1"/>
    <property type="molecule type" value="Genomic_DNA"/>
</dbReference>
<evidence type="ECO:0000256" key="7">
    <source>
        <dbReference type="ARBA" id="ARBA00029447"/>
    </source>
</evidence>
<name>A0A1C3EI31_9GAMM</name>
<accession>A0A1C3EI31</accession>
<evidence type="ECO:0000256" key="9">
    <source>
        <dbReference type="SAM" id="Coils"/>
    </source>
</evidence>
<dbReference type="SMART" id="SM00283">
    <property type="entry name" value="MA"/>
    <property type="match status" value="1"/>
</dbReference>
<keyword evidence="14" id="KW-1185">Reference proteome</keyword>
<dbReference type="Pfam" id="PF00672">
    <property type="entry name" value="HAMP"/>
    <property type="match status" value="1"/>
</dbReference>
<dbReference type="FunFam" id="1.10.287.950:FF:000001">
    <property type="entry name" value="Methyl-accepting chemotaxis sensory transducer"/>
    <property type="match status" value="1"/>
</dbReference>
<dbReference type="GO" id="GO:0006935">
    <property type="term" value="P:chemotaxis"/>
    <property type="evidence" value="ECO:0007669"/>
    <property type="project" value="InterPro"/>
</dbReference>
<dbReference type="STRING" id="1080227.A8L45_12255"/>
<dbReference type="SMART" id="SM01049">
    <property type="entry name" value="Cache_2"/>
    <property type="match status" value="1"/>
</dbReference>